<reference evidence="7 8" key="1">
    <citation type="submission" date="2019-03" db="EMBL/GenBank/DDBJ databases">
        <title>Genomic Encyclopedia of Type Strains, Phase III (KMG-III): the genomes of soil and plant-associated and newly described type strains.</title>
        <authorList>
            <person name="Whitman W."/>
        </authorList>
    </citation>
    <scope>NUCLEOTIDE SEQUENCE [LARGE SCALE GENOMIC DNA]</scope>
    <source>
        <strain evidence="7 8">CECT 8976</strain>
    </source>
</reference>
<sequence>MGVVQLTMLTAINMVGSGIILLPAKLAEIGTISILSWLVTAIGAFALAYCFAQCGMLSRRSGGMFGYAEYPFGTTGNFISNYTYCLSILIGNVAIAITAVGYGVGFFNLTLSPLNTCLATVLVLWLTTVANFWGSRMTGRIGGITIWGVIIPVFGLCIIGWFWFKPVLFVSAWNPHHMPTLGAISGSISITLWAFLGLESACANADAVDNPERNVPIAVLGGTFGAALIYIGSTSVIAGIVPNLQLVSSTAPFGLVFSYMFNSVVGKTIMALMCMSCIGSLLGWQFTFAQVCRSGAEAGFYPKIFTAVTRAGAPVKGMLILVLLQSALSFMTISPTLSKQFDVLLNLAVLTNLIPYVLSMAALVIMQKLVSVSAARRRVTNLITFIATTYTYYAIYNTGADALVWGGLATFFGWTLYGIISPRFEAERNRREISAVTGD</sequence>
<keyword evidence="6" id="KW-0813">Transport</keyword>
<accession>A0A4R7B4R7</accession>
<dbReference type="NCBIfam" id="NF007938">
    <property type="entry name" value="PRK10655.1"/>
    <property type="match status" value="1"/>
</dbReference>
<feature type="transmembrane region" description="Helical" evidence="6">
    <location>
        <begin position="7"/>
        <end position="26"/>
    </location>
</feature>
<dbReference type="InterPro" id="IPR050367">
    <property type="entry name" value="APC_superfamily"/>
</dbReference>
<protein>
    <recommendedName>
        <fullName evidence="6">Putrescine transporter</fullName>
    </recommendedName>
</protein>
<keyword evidence="6" id="KW-0997">Cell inner membrane</keyword>
<dbReference type="HAMAP" id="MF_02073">
    <property type="entry name" value="Putrescine_transp"/>
    <property type="match status" value="1"/>
</dbReference>
<evidence type="ECO:0000256" key="4">
    <source>
        <dbReference type="ARBA" id="ARBA00022989"/>
    </source>
</evidence>
<feature type="transmembrane region" description="Helical" evidence="6">
    <location>
        <begin position="318"/>
        <end position="337"/>
    </location>
</feature>
<dbReference type="PANTHER" id="PTHR42770">
    <property type="entry name" value="AMINO ACID TRANSPORTER-RELATED"/>
    <property type="match status" value="1"/>
</dbReference>
<keyword evidence="3 6" id="KW-0812">Transmembrane</keyword>
<feature type="transmembrane region" description="Helical" evidence="6">
    <location>
        <begin position="261"/>
        <end position="284"/>
    </location>
</feature>
<evidence type="ECO:0000256" key="1">
    <source>
        <dbReference type="ARBA" id="ARBA00004651"/>
    </source>
</evidence>
<feature type="transmembrane region" description="Helical" evidence="6">
    <location>
        <begin position="32"/>
        <end position="52"/>
    </location>
</feature>
<comment type="similarity">
    <text evidence="6">Belongs to the amino acid-polyamine-organocation (APC) superfamily. Basic amino acid/polyamine antiporter (APA) (TC 2.A.3.2) family.</text>
</comment>
<dbReference type="GO" id="GO:0005886">
    <property type="term" value="C:plasma membrane"/>
    <property type="evidence" value="ECO:0007669"/>
    <property type="project" value="UniProtKB-SubCell"/>
</dbReference>
<dbReference type="InterPro" id="IPR027566">
    <property type="entry name" value="Symport/antiport_PotE"/>
</dbReference>
<dbReference type="PIRSF" id="PIRSF006060">
    <property type="entry name" value="AA_transporter"/>
    <property type="match status" value="1"/>
</dbReference>
<evidence type="ECO:0000256" key="2">
    <source>
        <dbReference type="ARBA" id="ARBA00022475"/>
    </source>
</evidence>
<dbReference type="Gene3D" id="1.20.1740.10">
    <property type="entry name" value="Amino acid/polyamine transporter I"/>
    <property type="match status" value="1"/>
</dbReference>
<feature type="transmembrane region" description="Helical" evidence="6">
    <location>
        <begin position="176"/>
        <end position="196"/>
    </location>
</feature>
<proteinExistence type="inferred from homology"/>
<gene>
    <name evidence="7" type="ORF">DFP86_10980</name>
</gene>
<keyword evidence="4 6" id="KW-1133">Transmembrane helix</keyword>
<comment type="subcellular location">
    <subcellularLocation>
        <location evidence="6">Cell inner membrane</location>
        <topology evidence="6">Multi-pass membrane protein</topology>
    </subcellularLocation>
    <subcellularLocation>
        <location evidence="1">Cell membrane</location>
        <topology evidence="1">Multi-pass membrane protein</topology>
    </subcellularLocation>
</comment>
<feature type="transmembrane region" description="Helical" evidence="6">
    <location>
        <begin position="343"/>
        <end position="366"/>
    </location>
</feature>
<dbReference type="EMBL" id="SNZP01000009">
    <property type="protein sequence ID" value="TDR77840.1"/>
    <property type="molecule type" value="Genomic_DNA"/>
</dbReference>
<evidence type="ECO:0000313" key="7">
    <source>
        <dbReference type="EMBL" id="TDR77840.1"/>
    </source>
</evidence>
<organism evidence="7 8">
    <name type="scientific">Paludibacterium purpuratum</name>
    <dbReference type="NCBI Taxonomy" id="1144873"/>
    <lineage>
        <taxon>Bacteria</taxon>
        <taxon>Pseudomonadati</taxon>
        <taxon>Pseudomonadota</taxon>
        <taxon>Betaproteobacteria</taxon>
        <taxon>Neisseriales</taxon>
        <taxon>Chromobacteriaceae</taxon>
        <taxon>Paludibacterium</taxon>
    </lineage>
</organism>
<evidence type="ECO:0000256" key="3">
    <source>
        <dbReference type="ARBA" id="ARBA00022692"/>
    </source>
</evidence>
<feature type="transmembrane region" description="Helical" evidence="6">
    <location>
        <begin position="84"/>
        <end position="107"/>
    </location>
</feature>
<keyword evidence="5 6" id="KW-0472">Membrane</keyword>
<keyword evidence="2 6" id="KW-1003">Cell membrane</keyword>
<evidence type="ECO:0000256" key="5">
    <source>
        <dbReference type="ARBA" id="ARBA00023136"/>
    </source>
</evidence>
<feature type="transmembrane region" description="Helical" evidence="6">
    <location>
        <begin position="145"/>
        <end position="164"/>
    </location>
</feature>
<feature type="transmembrane region" description="Helical" evidence="6">
    <location>
        <begin position="402"/>
        <end position="420"/>
    </location>
</feature>
<dbReference type="Pfam" id="PF13520">
    <property type="entry name" value="AA_permease_2"/>
    <property type="match status" value="1"/>
</dbReference>
<feature type="transmembrane region" description="Helical" evidence="6">
    <location>
        <begin position="113"/>
        <end position="133"/>
    </location>
</feature>
<dbReference type="NCBIfam" id="TIGR04299">
    <property type="entry name" value="antiport_PotE"/>
    <property type="match status" value="1"/>
</dbReference>
<comment type="caution">
    <text evidence="7">The sequence shown here is derived from an EMBL/GenBank/DDBJ whole genome shotgun (WGS) entry which is preliminary data.</text>
</comment>
<evidence type="ECO:0000256" key="6">
    <source>
        <dbReference type="HAMAP-Rule" id="MF_02073"/>
    </source>
</evidence>
<dbReference type="AlphaFoldDB" id="A0A4R7B4R7"/>
<name>A0A4R7B4R7_9NEIS</name>
<dbReference type="InterPro" id="IPR002293">
    <property type="entry name" value="AA/rel_permease1"/>
</dbReference>
<feature type="transmembrane region" description="Helical" evidence="6">
    <location>
        <begin position="217"/>
        <end position="241"/>
    </location>
</feature>
<dbReference type="PANTHER" id="PTHR42770:SF6">
    <property type="entry name" value="PUTRESCINE TRANSPORTER POTE"/>
    <property type="match status" value="1"/>
</dbReference>
<evidence type="ECO:0000313" key="8">
    <source>
        <dbReference type="Proteomes" id="UP000295611"/>
    </source>
</evidence>
<dbReference type="Proteomes" id="UP000295611">
    <property type="component" value="Unassembled WGS sequence"/>
</dbReference>
<feature type="transmembrane region" description="Helical" evidence="6">
    <location>
        <begin position="378"/>
        <end position="396"/>
    </location>
</feature>
<keyword evidence="8" id="KW-1185">Reference proteome</keyword>
<dbReference type="GO" id="GO:0015496">
    <property type="term" value="F:putrescine:ornithine antiporter activity"/>
    <property type="evidence" value="ECO:0007669"/>
    <property type="project" value="InterPro"/>
</dbReference>
<dbReference type="OrthoDB" id="3185104at2"/>